<evidence type="ECO:0000313" key="2">
    <source>
        <dbReference type="EMBL" id="MED6220382.1"/>
    </source>
</evidence>
<comment type="caution">
    <text evidence="2">The sequence shown here is derived from an EMBL/GenBank/DDBJ whole genome shotgun (WGS) entry which is preliminary data.</text>
</comment>
<evidence type="ECO:0000313" key="3">
    <source>
        <dbReference type="Proteomes" id="UP001341840"/>
    </source>
</evidence>
<feature type="region of interest" description="Disordered" evidence="1">
    <location>
        <begin position="29"/>
        <end position="48"/>
    </location>
</feature>
<name>A0ABU6ZEL1_9FABA</name>
<keyword evidence="3" id="KW-1185">Reference proteome</keyword>
<gene>
    <name evidence="2" type="ORF">PIB30_044322</name>
</gene>
<accession>A0ABU6ZEL1</accession>
<dbReference type="EMBL" id="JASCZI010272124">
    <property type="protein sequence ID" value="MED6220382.1"/>
    <property type="molecule type" value="Genomic_DNA"/>
</dbReference>
<evidence type="ECO:0000256" key="1">
    <source>
        <dbReference type="SAM" id="MobiDB-lite"/>
    </source>
</evidence>
<reference evidence="2 3" key="1">
    <citation type="journal article" date="2023" name="Plants (Basel)">
        <title>Bridging the Gap: Combining Genomics and Transcriptomics Approaches to Understand Stylosanthes scabra, an Orphan Legume from the Brazilian Caatinga.</title>
        <authorList>
            <person name="Ferreira-Neto J.R.C."/>
            <person name="da Silva M.D."/>
            <person name="Binneck E."/>
            <person name="de Melo N.F."/>
            <person name="da Silva R.H."/>
            <person name="de Melo A.L.T.M."/>
            <person name="Pandolfi V."/>
            <person name="Bustamante F.O."/>
            <person name="Brasileiro-Vidal A.C."/>
            <person name="Benko-Iseppon A.M."/>
        </authorList>
    </citation>
    <scope>NUCLEOTIDE SEQUENCE [LARGE SCALE GENOMIC DNA]</scope>
    <source>
        <tissue evidence="2">Leaves</tissue>
    </source>
</reference>
<proteinExistence type="predicted"/>
<sequence>MFVQIRVVRGRPALALLMRGSGMMVGPSYGGQYPSGMGGEKGERKEPPTSRIFQSSLDPVVSIAQNKYLRLWGHMSPQMSQKKLP</sequence>
<dbReference type="Proteomes" id="UP001341840">
    <property type="component" value="Unassembled WGS sequence"/>
</dbReference>
<organism evidence="2 3">
    <name type="scientific">Stylosanthes scabra</name>
    <dbReference type="NCBI Taxonomy" id="79078"/>
    <lineage>
        <taxon>Eukaryota</taxon>
        <taxon>Viridiplantae</taxon>
        <taxon>Streptophyta</taxon>
        <taxon>Embryophyta</taxon>
        <taxon>Tracheophyta</taxon>
        <taxon>Spermatophyta</taxon>
        <taxon>Magnoliopsida</taxon>
        <taxon>eudicotyledons</taxon>
        <taxon>Gunneridae</taxon>
        <taxon>Pentapetalae</taxon>
        <taxon>rosids</taxon>
        <taxon>fabids</taxon>
        <taxon>Fabales</taxon>
        <taxon>Fabaceae</taxon>
        <taxon>Papilionoideae</taxon>
        <taxon>50 kb inversion clade</taxon>
        <taxon>dalbergioids sensu lato</taxon>
        <taxon>Dalbergieae</taxon>
        <taxon>Pterocarpus clade</taxon>
        <taxon>Stylosanthes</taxon>
    </lineage>
</organism>
<protein>
    <submittedName>
        <fullName evidence="2">Uncharacterized protein</fullName>
    </submittedName>
</protein>